<dbReference type="SUPFAM" id="SSF53335">
    <property type="entry name" value="S-adenosyl-L-methionine-dependent methyltransferases"/>
    <property type="match status" value="1"/>
</dbReference>
<organism evidence="1 2">
    <name type="scientific">Kroppenstedtia eburnea</name>
    <dbReference type="NCBI Taxonomy" id="714067"/>
    <lineage>
        <taxon>Bacteria</taxon>
        <taxon>Bacillati</taxon>
        <taxon>Bacillota</taxon>
        <taxon>Bacilli</taxon>
        <taxon>Bacillales</taxon>
        <taxon>Thermoactinomycetaceae</taxon>
        <taxon>Kroppenstedtia</taxon>
    </lineage>
</organism>
<dbReference type="OrthoDB" id="1653798at2"/>
<accession>A0A1N7ITE0</accession>
<dbReference type="PANTHER" id="PTHR36112:SF1">
    <property type="entry name" value="RIBOSOMAL RNA SMALL SUBUNIT METHYLTRANSFERASE J"/>
    <property type="match status" value="1"/>
</dbReference>
<dbReference type="InterPro" id="IPR007536">
    <property type="entry name" value="16SrRNA_methylTrfase_J"/>
</dbReference>
<proteinExistence type="predicted"/>
<protein>
    <submittedName>
        <fullName evidence="1">Putative SAM-dependent methyltransferase</fullName>
    </submittedName>
</protein>
<sequence>MTTSRRPREEERIWAERIASRMGVDCQPRENRSLIRMMEETAAEAAVVVGSDGAHWEDREGNTFRFHPNLAALRVKELAAGGADALVTAAGFQPGDRVLDCTLGLGADAIVAAHVTGEAGEVVGLESQPVIAALVDYGLRHYPAASPRLVQAMQGVRVVCADYREYLRRMGDDSFDVVLFDPMFRQTVTRSSALQALKMLANPEPLDPESVREALRVARKRVVLKERLMSGEFERLGFRVVKEASNYAFGILEP</sequence>
<dbReference type="RefSeq" id="WP_143456995.1">
    <property type="nucleotide sequence ID" value="NZ_CP048103.1"/>
</dbReference>
<reference evidence="2" key="1">
    <citation type="submission" date="2017-01" db="EMBL/GenBank/DDBJ databases">
        <authorList>
            <person name="Varghese N."/>
            <person name="Submissions S."/>
        </authorList>
    </citation>
    <scope>NUCLEOTIDE SEQUENCE [LARGE SCALE GENOMIC DNA]</scope>
    <source>
        <strain evidence="2">DSM 45196</strain>
    </source>
</reference>
<dbReference type="Gene3D" id="3.40.50.150">
    <property type="entry name" value="Vaccinia Virus protein VP39"/>
    <property type="match status" value="1"/>
</dbReference>
<evidence type="ECO:0000313" key="2">
    <source>
        <dbReference type="Proteomes" id="UP000186795"/>
    </source>
</evidence>
<evidence type="ECO:0000313" key="1">
    <source>
        <dbReference type="EMBL" id="SIS40352.1"/>
    </source>
</evidence>
<dbReference type="InterPro" id="IPR029063">
    <property type="entry name" value="SAM-dependent_MTases_sf"/>
</dbReference>
<dbReference type="GO" id="GO:0008990">
    <property type="term" value="F:rRNA (guanine-N2-)-methyltransferase activity"/>
    <property type="evidence" value="ECO:0007669"/>
    <property type="project" value="InterPro"/>
</dbReference>
<keyword evidence="2" id="KW-1185">Reference proteome</keyword>
<keyword evidence="1" id="KW-0808">Transferase</keyword>
<dbReference type="PANTHER" id="PTHR36112">
    <property type="entry name" value="RIBOSOMAL RNA SMALL SUBUNIT METHYLTRANSFERASE J"/>
    <property type="match status" value="1"/>
</dbReference>
<dbReference type="EMBL" id="FTOD01000001">
    <property type="protein sequence ID" value="SIS40352.1"/>
    <property type="molecule type" value="Genomic_DNA"/>
</dbReference>
<dbReference type="CDD" id="cd02440">
    <property type="entry name" value="AdoMet_MTases"/>
    <property type="match status" value="1"/>
</dbReference>
<gene>
    <name evidence="1" type="ORF">SAMN05421790_101346</name>
</gene>
<dbReference type="Pfam" id="PF04445">
    <property type="entry name" value="SAM_MT"/>
    <property type="match status" value="1"/>
</dbReference>
<keyword evidence="1" id="KW-0489">Methyltransferase</keyword>
<dbReference type="AlphaFoldDB" id="A0A1N7ITE0"/>
<dbReference type="Proteomes" id="UP000186795">
    <property type="component" value="Unassembled WGS sequence"/>
</dbReference>
<name>A0A1N7ITE0_9BACL</name>